<feature type="compositionally biased region" description="Polar residues" evidence="1">
    <location>
        <begin position="412"/>
        <end position="429"/>
    </location>
</feature>
<feature type="compositionally biased region" description="Basic and acidic residues" evidence="1">
    <location>
        <begin position="125"/>
        <end position="134"/>
    </location>
</feature>
<feature type="region of interest" description="Disordered" evidence="1">
    <location>
        <begin position="407"/>
        <end position="431"/>
    </location>
</feature>
<dbReference type="EMBL" id="JAPZBU010000009">
    <property type="protein sequence ID" value="KAJ5386286.1"/>
    <property type="molecule type" value="Genomic_DNA"/>
</dbReference>
<feature type="compositionally biased region" description="Basic residues" evidence="1">
    <location>
        <begin position="209"/>
        <end position="218"/>
    </location>
</feature>
<accession>A0A9X0B333</accession>
<feature type="compositionally biased region" description="Polar residues" evidence="1">
    <location>
        <begin position="152"/>
        <end position="162"/>
    </location>
</feature>
<organism evidence="2 3">
    <name type="scientific">Penicillium cosmopolitanum</name>
    <dbReference type="NCBI Taxonomy" id="1131564"/>
    <lineage>
        <taxon>Eukaryota</taxon>
        <taxon>Fungi</taxon>
        <taxon>Dikarya</taxon>
        <taxon>Ascomycota</taxon>
        <taxon>Pezizomycotina</taxon>
        <taxon>Eurotiomycetes</taxon>
        <taxon>Eurotiomycetidae</taxon>
        <taxon>Eurotiales</taxon>
        <taxon>Aspergillaceae</taxon>
        <taxon>Penicillium</taxon>
    </lineage>
</organism>
<dbReference type="Proteomes" id="UP001147747">
    <property type="component" value="Unassembled WGS sequence"/>
</dbReference>
<dbReference type="OrthoDB" id="5374844at2759"/>
<dbReference type="AlphaFoldDB" id="A0A9X0B333"/>
<feature type="region of interest" description="Disordered" evidence="1">
    <location>
        <begin position="191"/>
        <end position="296"/>
    </location>
</feature>
<dbReference type="RefSeq" id="XP_056484084.1">
    <property type="nucleotide sequence ID" value="XM_056633464.1"/>
</dbReference>
<gene>
    <name evidence="2" type="ORF">N7509_008827</name>
</gene>
<feature type="region of interest" description="Disordered" evidence="1">
    <location>
        <begin position="25"/>
        <end position="53"/>
    </location>
</feature>
<feature type="compositionally biased region" description="Basic and acidic residues" evidence="1">
    <location>
        <begin position="224"/>
        <end position="237"/>
    </location>
</feature>
<comment type="caution">
    <text evidence="2">The sequence shown here is derived from an EMBL/GenBank/DDBJ whole genome shotgun (WGS) entry which is preliminary data.</text>
</comment>
<feature type="region of interest" description="Disordered" evidence="1">
    <location>
        <begin position="125"/>
        <end position="172"/>
    </location>
</feature>
<feature type="compositionally biased region" description="Basic residues" evidence="1">
    <location>
        <begin position="256"/>
        <end position="266"/>
    </location>
</feature>
<reference evidence="2" key="1">
    <citation type="submission" date="2022-12" db="EMBL/GenBank/DDBJ databases">
        <authorList>
            <person name="Petersen C."/>
        </authorList>
    </citation>
    <scope>NUCLEOTIDE SEQUENCE</scope>
    <source>
        <strain evidence="2">IBT 29677</strain>
    </source>
</reference>
<evidence type="ECO:0000313" key="2">
    <source>
        <dbReference type="EMBL" id="KAJ5386286.1"/>
    </source>
</evidence>
<dbReference type="GeneID" id="81372444"/>
<feature type="compositionally biased region" description="Polar residues" evidence="1">
    <location>
        <begin position="194"/>
        <end position="203"/>
    </location>
</feature>
<name>A0A9X0B333_9EURO</name>
<reference evidence="2" key="2">
    <citation type="journal article" date="2023" name="IMA Fungus">
        <title>Comparative genomic study of the Penicillium genus elucidates a diverse pangenome and 15 lateral gene transfer events.</title>
        <authorList>
            <person name="Petersen C."/>
            <person name="Sorensen T."/>
            <person name="Nielsen M.R."/>
            <person name="Sondergaard T.E."/>
            <person name="Sorensen J.L."/>
            <person name="Fitzpatrick D.A."/>
            <person name="Frisvad J.C."/>
            <person name="Nielsen K.L."/>
        </authorList>
    </citation>
    <scope>NUCLEOTIDE SEQUENCE</scope>
    <source>
        <strain evidence="2">IBT 29677</strain>
    </source>
</reference>
<protein>
    <submittedName>
        <fullName evidence="2">Uncharacterized protein</fullName>
    </submittedName>
</protein>
<sequence>MKRRRVSAAFVELDSADLIRAKDEEASLSEPRVLASSRNQNHRSPRIAGATAEVNIMLGENSSKEGQKKTSGGQRMSLYTSQIDDSSHLADIAPKPRDMEHAMSTTSHTTETCGGTSLVTSNLVAKEDKRRPTTEYKSISNVKLQPPLRTMVTRSGSATSNPQDDKSQTNHSEVVSVTNLTSAPSQLEALDAESGSTGQSMQGRSIPFRPRRSTRKTHTLQTKADVDRSEADADSVGRGEISIWSAGSEHANPPNRKGKRRRRVSRPHTASGTRRTSARKCKNSGHAINQLPLTVDPRGSFQLDPPEPDAVLHSAVVESNPMDVNDGTDIPGITLPDIEKQQPSRTDVFTHSQALVVISSCSPPAFDQTMPDADFKRPPDQHSLMWDAHGRGKAVGKKLIDAFRGSKKTTRNHQALGNGAHSTQMSGMTPNSPNSPYYYRPTETFYSHYSQPAFAGVENRSRASEKRFLKCMRGAGWTSTFPIGFRRGDAFSKDGCPCGYS</sequence>
<proteinExistence type="predicted"/>
<keyword evidence="3" id="KW-1185">Reference proteome</keyword>
<evidence type="ECO:0000313" key="3">
    <source>
        <dbReference type="Proteomes" id="UP001147747"/>
    </source>
</evidence>
<evidence type="ECO:0000256" key="1">
    <source>
        <dbReference type="SAM" id="MobiDB-lite"/>
    </source>
</evidence>